<dbReference type="Pfam" id="PF01547">
    <property type="entry name" value="SBP_bac_1"/>
    <property type="match status" value="1"/>
</dbReference>
<dbReference type="PANTHER" id="PTHR43649">
    <property type="entry name" value="ARABINOSE-BINDING PROTEIN-RELATED"/>
    <property type="match status" value="1"/>
</dbReference>
<comment type="caution">
    <text evidence="2">The sequence shown here is derived from an EMBL/GenBank/DDBJ whole genome shotgun (WGS) entry which is preliminary data.</text>
</comment>
<evidence type="ECO:0000313" key="2">
    <source>
        <dbReference type="EMBL" id="RIQ32524.1"/>
    </source>
</evidence>
<dbReference type="InterPro" id="IPR006059">
    <property type="entry name" value="SBP"/>
</dbReference>
<dbReference type="EMBL" id="QUAL01000044">
    <property type="protein sequence ID" value="RIQ32524.1"/>
    <property type="molecule type" value="Genomic_DNA"/>
</dbReference>
<protein>
    <submittedName>
        <fullName evidence="2">Extracellular solute-binding protein</fullName>
    </submittedName>
</protein>
<dbReference type="InterPro" id="IPR050490">
    <property type="entry name" value="Bact_solute-bd_prot1"/>
</dbReference>
<organism evidence="2 3">
    <name type="scientific">Jiangella rhizosphaerae</name>
    <dbReference type="NCBI Taxonomy" id="2293569"/>
    <lineage>
        <taxon>Bacteria</taxon>
        <taxon>Bacillati</taxon>
        <taxon>Actinomycetota</taxon>
        <taxon>Actinomycetes</taxon>
        <taxon>Jiangellales</taxon>
        <taxon>Jiangellaceae</taxon>
        <taxon>Jiangella</taxon>
    </lineage>
</organism>
<dbReference type="RefSeq" id="WP_119658929.1">
    <property type="nucleotide sequence ID" value="NZ_QUAL01000044.1"/>
</dbReference>
<dbReference type="Gene3D" id="3.40.190.10">
    <property type="entry name" value="Periplasmic binding protein-like II"/>
    <property type="match status" value="1"/>
</dbReference>
<evidence type="ECO:0000256" key="1">
    <source>
        <dbReference type="SAM" id="SignalP"/>
    </source>
</evidence>
<feature type="signal peptide" evidence="1">
    <location>
        <begin position="1"/>
        <end position="26"/>
    </location>
</feature>
<dbReference type="Proteomes" id="UP000284057">
    <property type="component" value="Unassembled WGS sequence"/>
</dbReference>
<keyword evidence="3" id="KW-1185">Reference proteome</keyword>
<dbReference type="PANTHER" id="PTHR43649:SF12">
    <property type="entry name" value="DIACETYLCHITOBIOSE BINDING PROTEIN DASA"/>
    <property type="match status" value="1"/>
</dbReference>
<dbReference type="SUPFAM" id="SSF53850">
    <property type="entry name" value="Periplasmic binding protein-like II"/>
    <property type="match status" value="1"/>
</dbReference>
<keyword evidence="1" id="KW-0732">Signal</keyword>
<reference evidence="2 3" key="1">
    <citation type="submission" date="2018-09" db="EMBL/GenBank/DDBJ databases">
        <title>Isolation, diversity and antifungal activity of actinobacteria from wheat.</title>
        <authorList>
            <person name="Han C."/>
        </authorList>
    </citation>
    <scope>NUCLEOTIDE SEQUENCE [LARGE SCALE GENOMIC DNA]</scope>
    <source>
        <strain evidence="2 3">NEAU-YY265</strain>
    </source>
</reference>
<dbReference type="AlphaFoldDB" id="A0A418KV01"/>
<gene>
    <name evidence="2" type="ORF">DY240_05370</name>
</gene>
<evidence type="ECO:0000313" key="3">
    <source>
        <dbReference type="Proteomes" id="UP000284057"/>
    </source>
</evidence>
<name>A0A418KV01_9ACTN</name>
<proteinExistence type="predicted"/>
<accession>A0A418KV01</accession>
<feature type="chain" id="PRO_5039422174" evidence="1">
    <location>
        <begin position="27"/>
        <end position="485"/>
    </location>
</feature>
<dbReference type="PROSITE" id="PS51257">
    <property type="entry name" value="PROKAR_LIPOPROTEIN"/>
    <property type="match status" value="1"/>
</dbReference>
<sequence length="485" mass="53319">MSRTRRTLRWAAAVSAVALTATGCNLVGSGEDDSGNDGASGENVTITVALVPDPPGASEFYRAQFDQFEEDNPGITVDIIENPTDQQLNAVELMFQQGDPPDVFRAQADGFDRMYERGWVHSLEEFVTDEFIERFPEGTMNPSTSGLHRDGELYTLPLVSGKWDIRVLVYNEAVLRENGYDGPPETWGEMEEMARTITANGGGQVFGYAPTTGKAGAVEMLAQVAAPFSVVSDGIDFRTGQPATASPGMVEAVELHRRMQADGVMVPGWESWDGARAFTEFAAGTIAMYPTAPWHIAEIRKLNPEIEMGIAPLPVPDSGRVAYTPTKQSFQPIWSMSSETEHPEEAWKVMDFLASEDFHRAYYEQFGSFTALEDAWADQARENEDQAAILSAAEETMRVVPNPMLLSPGGAEILRARAQRPELKHTDAAVDAIINNKPFLPIAQALDQQIQAFLDETLAELDGTATIEDITFPDWDPLENYTPEQ</sequence>
<dbReference type="OrthoDB" id="2060074at2"/>